<feature type="signal peptide" evidence="6">
    <location>
        <begin position="1"/>
        <end position="31"/>
    </location>
</feature>
<evidence type="ECO:0000313" key="10">
    <source>
        <dbReference type="Proteomes" id="UP000620139"/>
    </source>
</evidence>
<keyword evidence="6" id="KW-0732">Signal</keyword>
<proteinExistence type="inferred from homology"/>
<evidence type="ECO:0000256" key="1">
    <source>
        <dbReference type="ARBA" id="ARBA00004442"/>
    </source>
</evidence>
<dbReference type="EMBL" id="JAEDAL010000001">
    <property type="protein sequence ID" value="MBH9551779.1"/>
    <property type="molecule type" value="Genomic_DNA"/>
</dbReference>
<dbReference type="Gene3D" id="2.170.130.10">
    <property type="entry name" value="TonB-dependent receptor, plug domain"/>
    <property type="match status" value="1"/>
</dbReference>
<accession>A0A931NCQ3</accession>
<sequence length="908" mass="99196">MKKLNGRREPFQVRAITLGCVAALMSMGAQAQEAQKQQEPAKLDTIVVTGIRKGIEDAISVKKNKDNIVEAISAEDIGKLPDSSIAESIARLPGLAAQRVAGRASNISIRGMSGDFATALLNGREQVSTGDNRGVEFDQYPSELLASVVVYKTPDGELVGQGLSGTIDLQTVRPLNFKKSVLAANARKEKSGVGTEFTGNGSRVNFSYIDQFADRTLGVAFGVAQLKSDVTTGRTETYNNNNTFKWTGSKVYPGWDGGAPGSVVQYTGGFKYFNDSTETTRTGAMGVVEYKPSKDFSSTLDLYYSKFDRETVKRGLEIQPEDSWKNASSPQYPGLLNPVITNGRLISGTWTNVNPLSRTIWEPRRDDLRSFGWNTKFGEKTGWNLETDLSYSNAKRDERIIEMEASIPTPGNVTVGNYNEVTALQYNYGDPTKVKLMDPESWGQNGYDKTIKTNDTIKAGRLTLGTPVGGGVFDYLSFGLNQANREKTKSADEYKLILKEGVGAFKDLPAGTGTVNVGGGNQFQAVAFDPAQVHPSYYNLVPNVHRDIALKSWEVREKVTTLFSKANLDTEFNGMPLRGNLGLQVVRTDQESSAAQVALNNNGDYAGVTPYTLGKTYNDVLPSLNLNLDLGDDQALRLGVAKVLARARMDQMSAARTVTVNQGKWSGGGGNPLLDPFRAKAFDLSFEKYWGTKAYFSAAAFYKDLESYIFDYTDTQYNFSGAVNSTTNPTPTNPLGNFTQPRNGKGGSIEGFELAASLPLDKLADALSGFGVVASFADTKSRVNPFGDSDTRSMPGLSRQVANLTFYYENAGFQARVSNRYRSNFLGEVQGFGANREYTYIKAESIIDAQIGYEFQSGPLKGLSALLQVNNLNNAKYQRYNGTLDKVDQIIDTIKYGKTYLLGVTYKL</sequence>
<dbReference type="NCBIfam" id="TIGR01782">
    <property type="entry name" value="TonB-Xanth-Caul"/>
    <property type="match status" value="1"/>
</dbReference>
<keyword evidence="3 5" id="KW-0472">Membrane</keyword>
<dbReference type="InterPro" id="IPR037066">
    <property type="entry name" value="Plug_dom_sf"/>
</dbReference>
<comment type="subcellular location">
    <subcellularLocation>
        <location evidence="1 5">Cell outer membrane</location>
    </subcellularLocation>
</comment>
<reference evidence="9" key="1">
    <citation type="submission" date="2020-12" db="EMBL/GenBank/DDBJ databases">
        <title>The genome sequence of Inhella sp. 4Y17.</title>
        <authorList>
            <person name="Liu Y."/>
        </authorList>
    </citation>
    <scope>NUCLEOTIDE SEQUENCE</scope>
    <source>
        <strain evidence="9">4Y10</strain>
    </source>
</reference>
<dbReference type="PANTHER" id="PTHR40980:SF3">
    <property type="entry name" value="TONB-DEPENDENT RECEPTOR-LIKE BETA-BARREL DOMAIN-CONTAINING PROTEIN"/>
    <property type="match status" value="1"/>
</dbReference>
<name>A0A931NCQ3_9BURK</name>
<organism evidence="9 10">
    <name type="scientific">Inhella gelatinilytica</name>
    <dbReference type="NCBI Taxonomy" id="2795030"/>
    <lineage>
        <taxon>Bacteria</taxon>
        <taxon>Pseudomonadati</taxon>
        <taxon>Pseudomonadota</taxon>
        <taxon>Betaproteobacteria</taxon>
        <taxon>Burkholderiales</taxon>
        <taxon>Sphaerotilaceae</taxon>
        <taxon>Inhella</taxon>
    </lineage>
</organism>
<keyword evidence="9" id="KW-0675">Receptor</keyword>
<protein>
    <submittedName>
        <fullName evidence="9">TonB-dependent receptor</fullName>
    </submittedName>
</protein>
<feature type="chain" id="PRO_5037828561" evidence="6">
    <location>
        <begin position="32"/>
        <end position="908"/>
    </location>
</feature>
<evidence type="ECO:0000256" key="6">
    <source>
        <dbReference type="SAM" id="SignalP"/>
    </source>
</evidence>
<comment type="caution">
    <text evidence="9">The sequence shown here is derived from an EMBL/GenBank/DDBJ whole genome shotgun (WGS) entry which is preliminary data.</text>
</comment>
<dbReference type="InterPro" id="IPR012910">
    <property type="entry name" value="Plug_dom"/>
</dbReference>
<gene>
    <name evidence="9" type="ORF">I7X43_02855</name>
</gene>
<evidence type="ECO:0000313" key="9">
    <source>
        <dbReference type="EMBL" id="MBH9551779.1"/>
    </source>
</evidence>
<dbReference type="Pfam" id="PF00593">
    <property type="entry name" value="TonB_dep_Rec_b-barrel"/>
    <property type="match status" value="1"/>
</dbReference>
<evidence type="ECO:0000259" key="8">
    <source>
        <dbReference type="Pfam" id="PF07715"/>
    </source>
</evidence>
<keyword evidence="10" id="KW-1185">Reference proteome</keyword>
<feature type="domain" description="TonB-dependent receptor plug" evidence="8">
    <location>
        <begin position="66"/>
        <end position="164"/>
    </location>
</feature>
<evidence type="ECO:0000256" key="3">
    <source>
        <dbReference type="ARBA" id="ARBA00023136"/>
    </source>
</evidence>
<dbReference type="PANTHER" id="PTHR40980">
    <property type="entry name" value="PLUG DOMAIN-CONTAINING PROTEIN"/>
    <property type="match status" value="1"/>
</dbReference>
<dbReference type="InterPro" id="IPR000531">
    <property type="entry name" value="Beta-barrel_TonB"/>
</dbReference>
<dbReference type="Gene3D" id="2.40.170.20">
    <property type="entry name" value="TonB-dependent receptor, beta-barrel domain"/>
    <property type="match status" value="1"/>
</dbReference>
<dbReference type="RefSeq" id="WP_198099378.1">
    <property type="nucleotide sequence ID" value="NZ_JAEDAL010000001.1"/>
</dbReference>
<dbReference type="InterPro" id="IPR036942">
    <property type="entry name" value="Beta-barrel_TonB_sf"/>
</dbReference>
<evidence type="ECO:0000256" key="4">
    <source>
        <dbReference type="ARBA" id="ARBA00023237"/>
    </source>
</evidence>
<feature type="domain" description="TonB-dependent receptor-like beta-barrel" evidence="7">
    <location>
        <begin position="344"/>
        <end position="872"/>
    </location>
</feature>
<evidence type="ECO:0000256" key="5">
    <source>
        <dbReference type="RuleBase" id="RU003357"/>
    </source>
</evidence>
<dbReference type="AlphaFoldDB" id="A0A931NCQ3"/>
<dbReference type="SUPFAM" id="SSF56935">
    <property type="entry name" value="Porins"/>
    <property type="match status" value="1"/>
</dbReference>
<dbReference type="GO" id="GO:0009279">
    <property type="term" value="C:cell outer membrane"/>
    <property type="evidence" value="ECO:0007669"/>
    <property type="project" value="UniProtKB-SubCell"/>
</dbReference>
<dbReference type="InterPro" id="IPR010104">
    <property type="entry name" value="TonB_rcpt_bac"/>
</dbReference>
<keyword evidence="5" id="KW-0798">TonB box</keyword>
<dbReference type="Pfam" id="PF07715">
    <property type="entry name" value="Plug"/>
    <property type="match status" value="1"/>
</dbReference>
<comment type="similarity">
    <text evidence="2 5">Belongs to the TonB-dependent receptor family.</text>
</comment>
<evidence type="ECO:0000259" key="7">
    <source>
        <dbReference type="Pfam" id="PF00593"/>
    </source>
</evidence>
<dbReference type="CDD" id="cd01347">
    <property type="entry name" value="ligand_gated_channel"/>
    <property type="match status" value="1"/>
</dbReference>
<keyword evidence="4" id="KW-0998">Cell outer membrane</keyword>
<evidence type="ECO:0000256" key="2">
    <source>
        <dbReference type="ARBA" id="ARBA00009810"/>
    </source>
</evidence>
<dbReference type="Proteomes" id="UP000620139">
    <property type="component" value="Unassembled WGS sequence"/>
</dbReference>